<accession>A0A510IAV2</accession>
<keyword evidence="1" id="KW-0472">Membrane</keyword>
<comment type="similarity">
    <text evidence="1">Belongs to the SURF1 family.</text>
</comment>
<dbReference type="PROSITE" id="PS50895">
    <property type="entry name" value="SURF1"/>
    <property type="match status" value="1"/>
</dbReference>
<name>A0A510IAV2_9VIBR</name>
<dbReference type="AlphaFoldDB" id="A0A510IAV2"/>
<proteinExistence type="inferred from homology"/>
<evidence type="ECO:0000313" key="2">
    <source>
        <dbReference type="EMBL" id="BBL90895.1"/>
    </source>
</evidence>
<keyword evidence="1" id="KW-0812">Transmembrane</keyword>
<comment type="subcellular location">
    <subcellularLocation>
        <location evidence="1">Cell membrane</location>
        <topology evidence="1">Multi-pass membrane protein</topology>
    </subcellularLocation>
</comment>
<dbReference type="GO" id="GO:0005886">
    <property type="term" value="C:plasma membrane"/>
    <property type="evidence" value="ECO:0007669"/>
    <property type="project" value="UniProtKB-SubCell"/>
</dbReference>
<evidence type="ECO:0000313" key="3">
    <source>
        <dbReference type="Proteomes" id="UP000315115"/>
    </source>
</evidence>
<protein>
    <recommendedName>
        <fullName evidence="1">SURF1-like protein</fullName>
    </recommendedName>
</protein>
<feature type="transmembrane region" description="Helical" evidence="1">
    <location>
        <begin position="20"/>
        <end position="40"/>
    </location>
</feature>
<dbReference type="CDD" id="cd06662">
    <property type="entry name" value="SURF1"/>
    <property type="match status" value="1"/>
</dbReference>
<organism evidence="2 3">
    <name type="scientific">Vibrio rotiferianus</name>
    <dbReference type="NCBI Taxonomy" id="190895"/>
    <lineage>
        <taxon>Bacteria</taxon>
        <taxon>Pseudomonadati</taxon>
        <taxon>Pseudomonadota</taxon>
        <taxon>Gammaproteobacteria</taxon>
        <taxon>Vibrionales</taxon>
        <taxon>Vibrionaceae</taxon>
        <taxon>Vibrio</taxon>
    </lineage>
</organism>
<feature type="transmembrane region" description="Helical" evidence="1">
    <location>
        <begin position="233"/>
        <end position="252"/>
    </location>
</feature>
<dbReference type="InterPro" id="IPR002994">
    <property type="entry name" value="Surf1/Shy1"/>
</dbReference>
<dbReference type="Proteomes" id="UP000315115">
    <property type="component" value="Chromosome 2"/>
</dbReference>
<reference evidence="3" key="1">
    <citation type="submission" date="2019-07" db="EMBL/GenBank/DDBJ databases">
        <title>Complete Genome Sequences of Vibrion rotiferianus strain AM7.</title>
        <authorList>
            <person name="Miyazaki K."/>
            <person name="Wiseschart A."/>
            <person name="Pootanakit K."/>
            <person name="Ishimori K."/>
            <person name="Kitahara K."/>
        </authorList>
    </citation>
    <scope>NUCLEOTIDE SEQUENCE [LARGE SCALE GENOMIC DNA]</scope>
    <source>
        <strain evidence="3">AM7</strain>
    </source>
</reference>
<keyword evidence="1" id="KW-1133">Transmembrane helix</keyword>
<sequence length="262" mass="29883">MNRNTVDMVPPVSSSILSKWVWVTVFLTVAVFSLLVKLGFWQLERGNEKQLLEQAILARANTSYKDMSEVLEMNDWREESVIGTKVKANVTPEPLPIVLLDNQTYQSEVGYLAFQIVSMSHDPATLTLLELGFVRGERSRAVLPEVEHLTSPYDITGRLYRKSTNPLSSDLMAEIGDTIRVQNLNINQLSQLLNIELMPTVLQPDNLTRWPYSFPWNPLPLTSAKHFGYAFQWFAMAGVFLLITILIFIRWVRQPRSQGGEK</sequence>
<dbReference type="Pfam" id="PF02104">
    <property type="entry name" value="SURF1"/>
    <property type="match status" value="1"/>
</dbReference>
<keyword evidence="1" id="KW-1003">Cell membrane</keyword>
<dbReference type="EMBL" id="AP019799">
    <property type="protein sequence ID" value="BBL90895.1"/>
    <property type="molecule type" value="Genomic_DNA"/>
</dbReference>
<evidence type="ECO:0000256" key="1">
    <source>
        <dbReference type="RuleBase" id="RU363076"/>
    </source>
</evidence>
<gene>
    <name evidence="2" type="ORF">VroAM7_35480</name>
</gene>